<organism evidence="2 3">
    <name type="scientific">Noviherbaspirillum humi</name>
    <dbReference type="NCBI Taxonomy" id="1688639"/>
    <lineage>
        <taxon>Bacteria</taxon>
        <taxon>Pseudomonadati</taxon>
        <taxon>Pseudomonadota</taxon>
        <taxon>Betaproteobacteria</taxon>
        <taxon>Burkholderiales</taxon>
        <taxon>Oxalobacteraceae</taxon>
        <taxon>Noviherbaspirillum</taxon>
    </lineage>
</organism>
<keyword evidence="1" id="KW-0812">Transmembrane</keyword>
<dbReference type="RefSeq" id="WP_089399663.1">
    <property type="nucleotide sequence ID" value="NZ_FZOT01000007.1"/>
</dbReference>
<keyword evidence="3" id="KW-1185">Reference proteome</keyword>
<dbReference type="EMBL" id="FZOT01000007">
    <property type="protein sequence ID" value="SNS82515.1"/>
    <property type="molecule type" value="Genomic_DNA"/>
</dbReference>
<evidence type="ECO:0000313" key="2">
    <source>
        <dbReference type="EMBL" id="SNS82515.1"/>
    </source>
</evidence>
<reference evidence="2 3" key="1">
    <citation type="submission" date="2017-06" db="EMBL/GenBank/DDBJ databases">
        <authorList>
            <person name="Kim H.J."/>
            <person name="Triplett B.A."/>
        </authorList>
    </citation>
    <scope>NUCLEOTIDE SEQUENCE [LARGE SCALE GENOMIC DNA]</scope>
    <source>
        <strain evidence="2 3">U15</strain>
    </source>
</reference>
<dbReference type="OrthoDB" id="9151209at2"/>
<keyword evidence="1" id="KW-0472">Membrane</keyword>
<accession>A0A239HMY3</accession>
<name>A0A239HMY3_9BURK</name>
<gene>
    <name evidence="2" type="ORF">SAMN06265795_10767</name>
</gene>
<dbReference type="Proteomes" id="UP000198284">
    <property type="component" value="Unassembled WGS sequence"/>
</dbReference>
<feature type="transmembrane region" description="Helical" evidence="1">
    <location>
        <begin position="21"/>
        <end position="39"/>
    </location>
</feature>
<protein>
    <submittedName>
        <fullName evidence="2">MSHA biogenesis protein MshJ</fullName>
    </submittedName>
</protein>
<keyword evidence="1" id="KW-1133">Transmembrane helix</keyword>
<proteinExistence type="predicted"/>
<evidence type="ECO:0000313" key="3">
    <source>
        <dbReference type="Proteomes" id="UP000198284"/>
    </source>
</evidence>
<sequence>MKSVWERYANWVDYRSLPERGAIFAGLLMLLAALFYLLMFEPADIGQRAAESQMQANLTTIRKLEKEIARSAGESGVDPNVASRARLAQLSARTRDVEQAIEANKKDLVAPEQMVAMLEAVISRQQDVKLVSLVKLPVRGLDSFNAAPAVPATANPAPMNLAGAAAALGGQPPAPQPGALPPVAPEELVFMHGMQITVEGSYQNLVNYVRQLEALPVRMVWGNMILTAKAYPTSVLTLEVYTLSLEKKWLNL</sequence>
<evidence type="ECO:0000256" key="1">
    <source>
        <dbReference type="SAM" id="Phobius"/>
    </source>
</evidence>
<dbReference type="AlphaFoldDB" id="A0A239HMY3"/>